<evidence type="ECO:0000313" key="6">
    <source>
        <dbReference type="EMBL" id="OIW22312.1"/>
    </source>
</evidence>
<proteinExistence type="predicted"/>
<accession>A0A1J7IXJ1</accession>
<keyword evidence="3" id="KW-0175">Coiled coil</keyword>
<feature type="domain" description="Deacetylase sirtuin-type" evidence="5">
    <location>
        <begin position="1"/>
        <end position="74"/>
    </location>
</feature>
<comment type="caution">
    <text evidence="2">Lacks conserved residue(s) required for the propagation of feature annotation.</text>
</comment>
<dbReference type="AlphaFoldDB" id="A0A1J7IXJ1"/>
<dbReference type="PROSITE" id="PS50305">
    <property type="entry name" value="SIRTUIN"/>
    <property type="match status" value="1"/>
</dbReference>
<dbReference type="OrthoDB" id="420264at2759"/>
<evidence type="ECO:0000256" key="2">
    <source>
        <dbReference type="PROSITE-ProRule" id="PRU00236"/>
    </source>
</evidence>
<evidence type="ECO:0000256" key="1">
    <source>
        <dbReference type="ARBA" id="ARBA00023027"/>
    </source>
</evidence>
<dbReference type="InterPro" id="IPR026590">
    <property type="entry name" value="Ssirtuin_cat_dom"/>
</dbReference>
<evidence type="ECO:0000259" key="5">
    <source>
        <dbReference type="PROSITE" id="PS50305"/>
    </source>
</evidence>
<feature type="chain" id="PRO_5013267124" description="Deacetylase sirtuin-type domain-containing protein" evidence="4">
    <location>
        <begin position="20"/>
        <end position="124"/>
    </location>
</feature>
<dbReference type="STRING" id="1408157.A0A1J7IXJ1"/>
<keyword evidence="1" id="KW-0520">NAD</keyword>
<dbReference type="InParanoid" id="A0A1J7IXJ1"/>
<gene>
    <name evidence="6" type="ORF">CONLIGDRAFT_699713</name>
</gene>
<dbReference type="Proteomes" id="UP000182658">
    <property type="component" value="Unassembled WGS sequence"/>
</dbReference>
<evidence type="ECO:0000313" key="7">
    <source>
        <dbReference type="Proteomes" id="UP000182658"/>
    </source>
</evidence>
<name>A0A1J7IXJ1_9PEZI</name>
<dbReference type="Gene3D" id="3.40.50.1220">
    <property type="entry name" value="TPP-binding domain"/>
    <property type="match status" value="1"/>
</dbReference>
<keyword evidence="4" id="KW-0732">Signal</keyword>
<dbReference type="SUPFAM" id="SSF52467">
    <property type="entry name" value="DHS-like NAD/FAD-binding domain"/>
    <property type="match status" value="1"/>
</dbReference>
<dbReference type="InterPro" id="IPR029035">
    <property type="entry name" value="DHS-like_NAD/FAD-binding_dom"/>
</dbReference>
<reference evidence="6 7" key="1">
    <citation type="submission" date="2016-10" db="EMBL/GenBank/DDBJ databases">
        <title>Draft genome sequence of Coniochaeta ligniaria NRRL30616, a lignocellulolytic fungus for bioabatement of inhibitors in plant biomass hydrolysates.</title>
        <authorList>
            <consortium name="DOE Joint Genome Institute"/>
            <person name="Jimenez D.J."/>
            <person name="Hector R.E."/>
            <person name="Riley R."/>
            <person name="Sun H."/>
            <person name="Grigoriev I.V."/>
            <person name="Van Elsas J.D."/>
            <person name="Nichols N.N."/>
        </authorList>
    </citation>
    <scope>NUCLEOTIDE SEQUENCE [LARGE SCALE GENOMIC DNA]</scope>
    <source>
        <strain evidence="6 7">NRRL 30616</strain>
    </source>
</reference>
<feature type="signal peptide" evidence="4">
    <location>
        <begin position="1"/>
        <end position="19"/>
    </location>
</feature>
<keyword evidence="7" id="KW-1185">Reference proteome</keyword>
<protein>
    <recommendedName>
        <fullName evidence="5">Deacetylase sirtuin-type domain-containing protein</fullName>
    </recommendedName>
</protein>
<organism evidence="6 7">
    <name type="scientific">Coniochaeta ligniaria NRRL 30616</name>
    <dbReference type="NCBI Taxonomy" id="1408157"/>
    <lineage>
        <taxon>Eukaryota</taxon>
        <taxon>Fungi</taxon>
        <taxon>Dikarya</taxon>
        <taxon>Ascomycota</taxon>
        <taxon>Pezizomycotina</taxon>
        <taxon>Sordariomycetes</taxon>
        <taxon>Sordariomycetidae</taxon>
        <taxon>Coniochaetales</taxon>
        <taxon>Coniochaetaceae</taxon>
        <taxon>Coniochaeta</taxon>
    </lineage>
</organism>
<evidence type="ECO:0000256" key="3">
    <source>
        <dbReference type="SAM" id="Coils"/>
    </source>
</evidence>
<evidence type="ECO:0000256" key="4">
    <source>
        <dbReference type="SAM" id="SignalP"/>
    </source>
</evidence>
<feature type="coiled-coil region" evidence="3">
    <location>
        <begin position="87"/>
        <end position="114"/>
    </location>
</feature>
<sequence>MKVLLSALSLMLILGTILTVHPFASLPETVREEAPMVLFNLERVGGIGSRADDVVELGDCDEGIRKLADTLGWQDELEEEWRRVVGEEEAERQLKDAKQRAAVLEDEVDKLAEEVDSPSHLFWE</sequence>
<dbReference type="EMBL" id="KV875122">
    <property type="protein sequence ID" value="OIW22312.1"/>
    <property type="molecule type" value="Genomic_DNA"/>
</dbReference>